<dbReference type="Pfam" id="PF00749">
    <property type="entry name" value="tRNA-synt_1c"/>
    <property type="match status" value="1"/>
</dbReference>
<evidence type="ECO:0000313" key="9">
    <source>
        <dbReference type="EMBL" id="AKT37303.1"/>
    </source>
</evidence>
<dbReference type="EMBL" id="CP012159">
    <property type="protein sequence ID" value="AKT37303.1"/>
    <property type="molecule type" value="Genomic_DNA"/>
</dbReference>
<sequence>MGTSLQHHGAETSPPPVCRFAPSTTGPAHLGTLAAALLCWLDARSRGARLLLRLEDLDPDRCRPEHARSLLDDFTWLGLDWDEILAQRTLAAQHEAALDHLEARGALYPCDATREALRAIGRRAPDGGFAYDNRSRERPLPPGGWRACHEPIRVALPAGTFRPFDEGGLDLAQEPALAFGDPVVRRRDGAIAYQLAVVVDDAASGVTRIVRGRDIAPSTATQAALQTLLGLPAPVYRHHLLLLEARGGKLAKTHLAPRGAALGLSAPRLCGQLAACVGLLPAPEDCTPTDLLRTFDWQRVTTIDRVVRWQDGQLDATPADP</sequence>
<evidence type="ECO:0000256" key="7">
    <source>
        <dbReference type="RuleBase" id="RU363037"/>
    </source>
</evidence>
<keyword evidence="10" id="KW-1185">Reference proteome</keyword>
<evidence type="ECO:0000259" key="8">
    <source>
        <dbReference type="Pfam" id="PF00749"/>
    </source>
</evidence>
<keyword evidence="1 7" id="KW-0436">Ligase</keyword>
<dbReference type="PATRIC" id="fig|52.7.peg.1534"/>
<dbReference type="GO" id="GO:0004818">
    <property type="term" value="F:glutamate-tRNA ligase activity"/>
    <property type="evidence" value="ECO:0007669"/>
    <property type="project" value="TreeGrafter"/>
</dbReference>
<name>A0A0K1E9N8_CHOCO</name>
<keyword evidence="3 7" id="KW-0547">Nucleotide-binding</keyword>
<keyword evidence="2" id="KW-0479">Metal-binding</keyword>
<evidence type="ECO:0000256" key="3">
    <source>
        <dbReference type="ARBA" id="ARBA00022741"/>
    </source>
</evidence>
<dbReference type="SUPFAM" id="SSF52374">
    <property type="entry name" value="Nucleotidylyl transferase"/>
    <property type="match status" value="1"/>
</dbReference>
<dbReference type="GO" id="GO:0005829">
    <property type="term" value="C:cytosol"/>
    <property type="evidence" value="ECO:0007669"/>
    <property type="project" value="TreeGrafter"/>
</dbReference>
<accession>A0A0K1E9N8</accession>
<dbReference type="GO" id="GO:0005524">
    <property type="term" value="F:ATP binding"/>
    <property type="evidence" value="ECO:0007669"/>
    <property type="project" value="UniProtKB-KW"/>
</dbReference>
<evidence type="ECO:0000313" key="10">
    <source>
        <dbReference type="Proteomes" id="UP000067626"/>
    </source>
</evidence>
<dbReference type="RefSeq" id="WP_050429692.1">
    <property type="nucleotide sequence ID" value="NZ_CP012159.1"/>
</dbReference>
<dbReference type="AlphaFoldDB" id="A0A0K1E9N8"/>
<keyword evidence="7" id="KW-0648">Protein biosynthesis</keyword>
<dbReference type="KEGG" id="ccro:CMC5_014350"/>
<dbReference type="PANTHER" id="PTHR43311">
    <property type="entry name" value="GLUTAMATE--TRNA LIGASE"/>
    <property type="match status" value="1"/>
</dbReference>
<evidence type="ECO:0000256" key="4">
    <source>
        <dbReference type="ARBA" id="ARBA00022833"/>
    </source>
</evidence>
<organism evidence="9 10">
    <name type="scientific">Chondromyces crocatus</name>
    <dbReference type="NCBI Taxonomy" id="52"/>
    <lineage>
        <taxon>Bacteria</taxon>
        <taxon>Pseudomonadati</taxon>
        <taxon>Myxococcota</taxon>
        <taxon>Polyangia</taxon>
        <taxon>Polyangiales</taxon>
        <taxon>Polyangiaceae</taxon>
        <taxon>Chondromyces</taxon>
    </lineage>
</organism>
<evidence type="ECO:0000256" key="6">
    <source>
        <dbReference type="ARBA" id="ARBA00023146"/>
    </source>
</evidence>
<dbReference type="InterPro" id="IPR049940">
    <property type="entry name" value="GluQ/Sye"/>
</dbReference>
<comment type="similarity">
    <text evidence="7">Belongs to the class-I aminoacyl-tRNA synthetase family.</text>
</comment>
<dbReference type="InterPro" id="IPR000924">
    <property type="entry name" value="Glu/Gln-tRNA-synth"/>
</dbReference>
<evidence type="ECO:0000256" key="1">
    <source>
        <dbReference type="ARBA" id="ARBA00022598"/>
    </source>
</evidence>
<reference evidence="9 10" key="1">
    <citation type="submission" date="2015-07" db="EMBL/GenBank/DDBJ databases">
        <title>Genome analysis of myxobacterium Chondromyces crocatus Cm c5 reveals a high potential for natural compound synthesis and the genetic basis for the loss of fruiting body formation.</title>
        <authorList>
            <person name="Zaburannyi N."/>
            <person name="Bunk B."/>
            <person name="Maier J."/>
            <person name="Overmann J."/>
            <person name="Mueller R."/>
        </authorList>
    </citation>
    <scope>NUCLEOTIDE SEQUENCE [LARGE SCALE GENOMIC DNA]</scope>
    <source>
        <strain evidence="9 10">Cm c5</strain>
    </source>
</reference>
<dbReference type="GO" id="GO:0006424">
    <property type="term" value="P:glutamyl-tRNA aminoacylation"/>
    <property type="evidence" value="ECO:0007669"/>
    <property type="project" value="TreeGrafter"/>
</dbReference>
<dbReference type="InterPro" id="IPR020058">
    <property type="entry name" value="Glu/Gln-tRNA-synth_Ib_cat-dom"/>
</dbReference>
<feature type="domain" description="Glutamyl/glutaminyl-tRNA synthetase class Ib catalytic" evidence="8">
    <location>
        <begin position="18"/>
        <end position="255"/>
    </location>
</feature>
<evidence type="ECO:0000256" key="2">
    <source>
        <dbReference type="ARBA" id="ARBA00022723"/>
    </source>
</evidence>
<gene>
    <name evidence="9" type="primary">glnS</name>
    <name evidence="9" type="ORF">CMC5_014350</name>
</gene>
<keyword evidence="5 7" id="KW-0067">ATP-binding</keyword>
<keyword evidence="4" id="KW-0862">Zinc</keyword>
<dbReference type="Gene3D" id="3.40.50.620">
    <property type="entry name" value="HUPs"/>
    <property type="match status" value="1"/>
</dbReference>
<dbReference type="OrthoDB" id="9807503at2"/>
<dbReference type="STRING" id="52.CMC5_014350"/>
<protein>
    <submittedName>
        <fullName evidence="9">Glutaminyl-tRNA synthetase</fullName>
    </submittedName>
</protein>
<dbReference type="Proteomes" id="UP000067626">
    <property type="component" value="Chromosome"/>
</dbReference>
<dbReference type="InterPro" id="IPR014729">
    <property type="entry name" value="Rossmann-like_a/b/a_fold"/>
</dbReference>
<dbReference type="PANTHER" id="PTHR43311:SF1">
    <property type="entry name" value="GLUTAMYL-Q TRNA(ASP) SYNTHETASE"/>
    <property type="match status" value="1"/>
</dbReference>
<proteinExistence type="inferred from homology"/>
<evidence type="ECO:0000256" key="5">
    <source>
        <dbReference type="ARBA" id="ARBA00022840"/>
    </source>
</evidence>
<keyword evidence="6 7" id="KW-0030">Aminoacyl-tRNA synthetase</keyword>
<dbReference type="PRINTS" id="PR00987">
    <property type="entry name" value="TRNASYNTHGLU"/>
</dbReference>